<dbReference type="KEGG" id="saga:M5M_00447"/>
<dbReference type="eggNOG" id="COG3313">
    <property type="taxonomic scope" value="Bacteria"/>
</dbReference>
<reference evidence="1 2" key="1">
    <citation type="journal article" date="2013" name="Genome Announc.">
        <title>Complete genome sequence of Simiduia agarivorans SA1(T), a marine bacterium able to degrade a variety of polysaccharides.</title>
        <authorList>
            <person name="Lin S.Y."/>
            <person name="Shieh W.Y."/>
            <person name="Chen J.S."/>
            <person name="Tang S.L."/>
        </authorList>
    </citation>
    <scope>NUCLEOTIDE SEQUENCE [LARGE SCALE GENOMIC DNA]</scope>
    <source>
        <strain evidence="2">DSM 21679 / JCM 13881 / BCRC 17597 / SA1</strain>
    </source>
</reference>
<sequence length="178" mass="19984">MRATLGMVSGPFKHLNSFLLSMLTPVKTPCVGICSTGIGDAVCRGCKRFSHEVIDWNAYSEAQRRIIENRLAGFMAQVVARYVVVEDVNALQNQLELQRVRYRQDREPLCWVFDLLRAGSKSIREPAHFGLRLLTRSPLPQIKADIDADYYALSVAYYEAYILPGLTKDKADPASQGC</sequence>
<dbReference type="HOGENOM" id="CLU_108846_0_0_6"/>
<dbReference type="STRING" id="1117647.M5M_00447"/>
<dbReference type="Proteomes" id="UP000000466">
    <property type="component" value="Chromosome"/>
</dbReference>
<organism evidence="1 2">
    <name type="scientific">Simiduia agarivorans (strain DSM 21679 / JCM 13881 / BCRC 17597 / SA1)</name>
    <dbReference type="NCBI Taxonomy" id="1117647"/>
    <lineage>
        <taxon>Bacteria</taxon>
        <taxon>Pseudomonadati</taxon>
        <taxon>Pseudomonadota</taxon>
        <taxon>Gammaproteobacteria</taxon>
        <taxon>Cellvibrionales</taxon>
        <taxon>Cellvibrionaceae</taxon>
        <taxon>Simiduia</taxon>
    </lineage>
</organism>
<accession>K4KTN0</accession>
<dbReference type="InterPro" id="IPR010710">
    <property type="entry name" value="DUF1289"/>
</dbReference>
<dbReference type="Pfam" id="PF06945">
    <property type="entry name" value="DUF1289"/>
    <property type="match status" value="1"/>
</dbReference>
<dbReference type="PANTHER" id="PTHR35175:SF1">
    <property type="entry name" value="OXIDOREDUCTASE"/>
    <property type="match status" value="1"/>
</dbReference>
<proteinExistence type="predicted"/>
<keyword evidence="2" id="KW-1185">Reference proteome</keyword>
<dbReference type="RefSeq" id="WP_016389125.1">
    <property type="nucleotide sequence ID" value="NC_018868.3"/>
</dbReference>
<dbReference type="PANTHER" id="PTHR35175">
    <property type="entry name" value="DUF1289 DOMAIN-CONTAINING PROTEIN"/>
    <property type="match status" value="1"/>
</dbReference>
<evidence type="ECO:0000313" key="2">
    <source>
        <dbReference type="Proteomes" id="UP000000466"/>
    </source>
</evidence>
<evidence type="ECO:0000313" key="1">
    <source>
        <dbReference type="EMBL" id="AFU97327.2"/>
    </source>
</evidence>
<dbReference type="EMBL" id="CP003746">
    <property type="protein sequence ID" value="AFU97327.2"/>
    <property type="molecule type" value="Genomic_DNA"/>
</dbReference>
<name>K4KTN0_SIMAS</name>
<evidence type="ECO:0008006" key="3">
    <source>
        <dbReference type="Google" id="ProtNLM"/>
    </source>
</evidence>
<dbReference type="AlphaFoldDB" id="K4KTN0"/>
<gene>
    <name evidence="1" type="ordered locus">M5M_00447</name>
</gene>
<protein>
    <recommendedName>
        <fullName evidence="3">Fe-S protein</fullName>
    </recommendedName>
</protein>